<feature type="compositionally biased region" description="Low complexity" evidence="1">
    <location>
        <begin position="94"/>
        <end position="103"/>
    </location>
</feature>
<dbReference type="Pfam" id="PF25821">
    <property type="entry name" value="DUF7950"/>
    <property type="match status" value="1"/>
</dbReference>
<dbReference type="InterPro" id="IPR057710">
    <property type="entry name" value="DUF7950"/>
</dbReference>
<evidence type="ECO:0000313" key="3">
    <source>
        <dbReference type="EMBL" id="CAF1900088.1"/>
    </source>
</evidence>
<dbReference type="PANTHER" id="PTHR33595">
    <property type="entry name" value="VON WILLEBRAND FACTOR A DOMAIN PROTEIN"/>
    <property type="match status" value="1"/>
</dbReference>
<protein>
    <submittedName>
        <fullName evidence="3">(rape) hypothetical protein</fullName>
    </submittedName>
</protein>
<feature type="compositionally biased region" description="Low complexity" evidence="1">
    <location>
        <begin position="35"/>
        <end position="51"/>
    </location>
</feature>
<dbReference type="PANTHER" id="PTHR33595:SF7">
    <property type="entry name" value="OS12G0242500 PROTEIN"/>
    <property type="match status" value="1"/>
</dbReference>
<reference evidence="3" key="1">
    <citation type="submission" date="2021-01" db="EMBL/GenBank/DDBJ databases">
        <authorList>
            <consortium name="Genoscope - CEA"/>
            <person name="William W."/>
        </authorList>
    </citation>
    <scope>NUCLEOTIDE SEQUENCE</scope>
</reference>
<dbReference type="EMBL" id="HG994366">
    <property type="protein sequence ID" value="CAF1900088.1"/>
    <property type="molecule type" value="Genomic_DNA"/>
</dbReference>
<feature type="domain" description="DUF7950" evidence="2">
    <location>
        <begin position="159"/>
        <end position="282"/>
    </location>
</feature>
<dbReference type="AlphaFoldDB" id="A0A816K5H8"/>
<feature type="compositionally biased region" description="Low complexity" evidence="1">
    <location>
        <begin position="64"/>
        <end position="80"/>
    </location>
</feature>
<proteinExistence type="predicted"/>
<name>A0A816K5H8_BRANA</name>
<accession>A0A816K5H8</accession>
<feature type="region of interest" description="Disordered" evidence="1">
    <location>
        <begin position="31"/>
        <end position="114"/>
    </location>
</feature>
<sequence>MNFRGGCCIARYGGSGGDMSKVDRIMLRYRPIAPRPDSGGSSSPPLDSVSPKSRRGKRKYSKENSSSSVNGGGSVNSNGNSKRRRNEEAKNGSETVTLPLLPETPERRKEPPRVLVPAPEFGAAASSWLSFGDDGRYKAAKKSLDLTEGLLTARTETVVSSLLTVECVTEGEYEIGCTDEEKKMNLERDTCPGFISDGLGRVVWTNGSYRDLVIGKDKCCSKMSVWLVMKEKPLLTKRTFTCRMRLQYTCRDNEVSSIISPCDGWKMNDGGFAWRLDVNAALFLGRHELQSRDGGRALLKTTIKLLDMNFDDDEVLSLVEKYGIEETEDAIKKIPPSKFMNIFSPMQNENFLKDIFNLNKDTQEYLDSRGLSIALRSLGFVFSEVNAHNYNVKWSVHVDTSTHNLAHGLIGSGSAFGFNYRIRLSLRSFCEIACLACIHMNVVREVPVGAMMVAMVGFLPKPSPSPTVSASSNNTASPIPPLLPVIYNKTRIWEALF</sequence>
<evidence type="ECO:0000259" key="2">
    <source>
        <dbReference type="Pfam" id="PF25821"/>
    </source>
</evidence>
<gene>
    <name evidence="3" type="ORF">DARMORV10_C02P20870.1</name>
</gene>
<dbReference type="Proteomes" id="UP001295469">
    <property type="component" value="Chromosome C02"/>
</dbReference>
<organism evidence="3">
    <name type="scientific">Brassica napus</name>
    <name type="common">Rape</name>
    <dbReference type="NCBI Taxonomy" id="3708"/>
    <lineage>
        <taxon>Eukaryota</taxon>
        <taxon>Viridiplantae</taxon>
        <taxon>Streptophyta</taxon>
        <taxon>Embryophyta</taxon>
        <taxon>Tracheophyta</taxon>
        <taxon>Spermatophyta</taxon>
        <taxon>Magnoliopsida</taxon>
        <taxon>eudicotyledons</taxon>
        <taxon>Gunneridae</taxon>
        <taxon>Pentapetalae</taxon>
        <taxon>rosids</taxon>
        <taxon>malvids</taxon>
        <taxon>Brassicales</taxon>
        <taxon>Brassicaceae</taxon>
        <taxon>Brassiceae</taxon>
        <taxon>Brassica</taxon>
    </lineage>
</organism>
<evidence type="ECO:0000256" key="1">
    <source>
        <dbReference type="SAM" id="MobiDB-lite"/>
    </source>
</evidence>